<comment type="similarity">
    <text evidence="1">Belongs to the importin alpha family.</text>
</comment>
<dbReference type="Proteomes" id="UP000023152">
    <property type="component" value="Unassembled WGS sequence"/>
</dbReference>
<accession>X6LGH0</accession>
<dbReference type="EMBL" id="ASPP01040291">
    <property type="protein sequence ID" value="ETO00684.1"/>
    <property type="molecule type" value="Genomic_DNA"/>
</dbReference>
<reference evidence="6 7" key="1">
    <citation type="journal article" date="2013" name="Curr. Biol.">
        <title>The Genome of the Foraminiferan Reticulomyxa filosa.</title>
        <authorList>
            <person name="Glockner G."/>
            <person name="Hulsmann N."/>
            <person name="Schleicher M."/>
            <person name="Noegel A.A."/>
            <person name="Eichinger L."/>
            <person name="Gallinger C."/>
            <person name="Pawlowski J."/>
            <person name="Sierra R."/>
            <person name="Euteneuer U."/>
            <person name="Pillet L."/>
            <person name="Moustafa A."/>
            <person name="Platzer M."/>
            <person name="Groth M."/>
            <person name="Szafranski K."/>
            <person name="Schliwa M."/>
        </authorList>
    </citation>
    <scope>NUCLEOTIDE SEQUENCE [LARGE SCALE GENOMIC DNA]</scope>
</reference>
<comment type="caution">
    <text evidence="6">The sequence shown here is derived from an EMBL/GenBank/DDBJ whole genome shotgun (WGS) entry which is preliminary data.</text>
</comment>
<feature type="region of interest" description="Disordered" evidence="4">
    <location>
        <begin position="158"/>
        <end position="178"/>
    </location>
</feature>
<keyword evidence="2" id="KW-0813">Transport</keyword>
<dbReference type="AlphaFoldDB" id="X6LGH0"/>
<evidence type="ECO:0000256" key="3">
    <source>
        <dbReference type="ARBA" id="ARBA00022927"/>
    </source>
</evidence>
<name>X6LGH0_RETFI</name>
<evidence type="ECO:0000256" key="4">
    <source>
        <dbReference type="SAM" id="MobiDB-lite"/>
    </source>
</evidence>
<evidence type="ECO:0000256" key="2">
    <source>
        <dbReference type="ARBA" id="ARBA00022448"/>
    </source>
</evidence>
<evidence type="ECO:0000313" key="6">
    <source>
        <dbReference type="EMBL" id="ETO00684.1"/>
    </source>
</evidence>
<keyword evidence="3" id="KW-0653">Protein transport</keyword>
<keyword evidence="7" id="KW-1185">Reference proteome</keyword>
<feature type="domain" description="IBB" evidence="5">
    <location>
        <begin position="122"/>
        <end position="213"/>
    </location>
</feature>
<organism evidence="6 7">
    <name type="scientific">Reticulomyxa filosa</name>
    <dbReference type="NCBI Taxonomy" id="46433"/>
    <lineage>
        <taxon>Eukaryota</taxon>
        <taxon>Sar</taxon>
        <taxon>Rhizaria</taxon>
        <taxon>Retaria</taxon>
        <taxon>Foraminifera</taxon>
        <taxon>Monothalamids</taxon>
        <taxon>Reticulomyxidae</taxon>
        <taxon>Reticulomyxa</taxon>
    </lineage>
</organism>
<evidence type="ECO:0000256" key="1">
    <source>
        <dbReference type="ARBA" id="ARBA00010394"/>
    </source>
</evidence>
<dbReference type="InterPro" id="IPR011989">
    <property type="entry name" value="ARM-like"/>
</dbReference>
<dbReference type="GO" id="GO:0061608">
    <property type="term" value="F:nuclear import signal receptor activity"/>
    <property type="evidence" value="ECO:0007669"/>
    <property type="project" value="InterPro"/>
</dbReference>
<proteinExistence type="inferred from homology"/>
<dbReference type="Gene3D" id="1.25.10.10">
    <property type="entry name" value="Leucine-rich Repeat Variant"/>
    <property type="match status" value="1"/>
</dbReference>
<protein>
    <submittedName>
        <fullName evidence="6">Importin alpha</fullName>
    </submittedName>
</protein>
<evidence type="ECO:0000313" key="7">
    <source>
        <dbReference type="Proteomes" id="UP000023152"/>
    </source>
</evidence>
<dbReference type="PANTHER" id="PTHR23316">
    <property type="entry name" value="IMPORTIN ALPHA"/>
    <property type="match status" value="1"/>
</dbReference>
<evidence type="ECO:0000259" key="5">
    <source>
        <dbReference type="Pfam" id="PF01749"/>
    </source>
</evidence>
<dbReference type="InterPro" id="IPR016024">
    <property type="entry name" value="ARM-type_fold"/>
</dbReference>
<dbReference type="Pfam" id="PF01749">
    <property type="entry name" value="IBB"/>
    <property type="match status" value="1"/>
</dbReference>
<dbReference type="SUPFAM" id="SSF48371">
    <property type="entry name" value="ARM repeat"/>
    <property type="match status" value="1"/>
</dbReference>
<dbReference type="GO" id="GO:0006606">
    <property type="term" value="P:protein import into nucleus"/>
    <property type="evidence" value="ECO:0007669"/>
    <property type="project" value="InterPro"/>
</dbReference>
<dbReference type="InterPro" id="IPR002652">
    <property type="entry name" value="Importin-a_IBB"/>
</dbReference>
<sequence>MQHTSSKHKLKETVEIKNNCFTVNKNNAKNTEKCITRNEIYKYLTKSKCETAKSKKNCIKSPFVKPCQVKHKQKKFVFGVRVLEIESSKIKIETIIFFPQFVFIFLKSLQYKNENRREFQRGLDCQVGKQKRHEERLTLRKQIREGYLNKRRKALTGDTEPIKGIGPTATKESSGDRNRADSLVPSWVSMENLEKFAQQLKSNNFDQVFEAVQAIRQMLSIEEKPPIEQVFKVGVVPDLLNILKEKIEVADPRHKTLEEEKKCKLQFEAAWYFPKKKKKKKNLNPTLKKN</sequence>
<gene>
    <name evidence="6" type="ORF">RFI_36757</name>
</gene>